<comment type="caution">
    <text evidence="1">The sequence shown here is derived from an EMBL/GenBank/DDBJ whole genome shotgun (WGS) entry which is preliminary data.</text>
</comment>
<dbReference type="RefSeq" id="WP_183218445.1">
    <property type="nucleotide sequence ID" value="NZ_BMPW01000024.1"/>
</dbReference>
<evidence type="ECO:0000313" key="2">
    <source>
        <dbReference type="Proteomes" id="UP000590749"/>
    </source>
</evidence>
<accession>A0A7W5FD71</accession>
<proteinExistence type="predicted"/>
<protein>
    <submittedName>
        <fullName evidence="1">Uncharacterized protein</fullName>
    </submittedName>
</protein>
<keyword evidence="2" id="KW-1185">Reference proteome</keyword>
<dbReference type="AlphaFoldDB" id="A0A7W5FD71"/>
<gene>
    <name evidence="1" type="ORF">FHR83_001785</name>
</gene>
<reference evidence="1 2" key="1">
    <citation type="submission" date="2020-08" db="EMBL/GenBank/DDBJ databases">
        <title>Genomic Encyclopedia of Type Strains, Phase III (KMG-III): the genomes of soil and plant-associated and newly described type strains.</title>
        <authorList>
            <person name="Whitman W."/>
        </authorList>
    </citation>
    <scope>NUCLEOTIDE SEQUENCE [LARGE SCALE GENOMIC DNA]</scope>
    <source>
        <strain evidence="1 2">CECT 3287</strain>
    </source>
</reference>
<evidence type="ECO:0000313" key="1">
    <source>
        <dbReference type="EMBL" id="MBB3094133.1"/>
    </source>
</evidence>
<organism evidence="1 2">
    <name type="scientific">Actinoplanes campanulatus</name>
    <dbReference type="NCBI Taxonomy" id="113559"/>
    <lineage>
        <taxon>Bacteria</taxon>
        <taxon>Bacillati</taxon>
        <taxon>Actinomycetota</taxon>
        <taxon>Actinomycetes</taxon>
        <taxon>Micromonosporales</taxon>
        <taxon>Micromonosporaceae</taxon>
        <taxon>Actinoplanes</taxon>
    </lineage>
</organism>
<name>A0A7W5FD71_9ACTN</name>
<dbReference type="Proteomes" id="UP000590749">
    <property type="component" value="Unassembled WGS sequence"/>
</dbReference>
<sequence length="83" mass="9042">MTARDPADVTALTFMIATARGLQLGPAEATARFDRVVALHPYHQYAHEQRLQGLCAKWSGDDERMLSFARKTVAGAPDGGLSR</sequence>
<dbReference type="EMBL" id="JACHXF010000003">
    <property type="protein sequence ID" value="MBB3094133.1"/>
    <property type="molecule type" value="Genomic_DNA"/>
</dbReference>